<keyword evidence="8" id="KW-1185">Reference proteome</keyword>
<feature type="transmembrane region" description="Helical" evidence="4">
    <location>
        <begin position="50"/>
        <end position="75"/>
    </location>
</feature>
<gene>
    <name evidence="7" type="ORF">VB739_10025</name>
</gene>
<dbReference type="RefSeq" id="WP_323356925.1">
    <property type="nucleotide sequence ID" value="NZ_JAYGHY010000030.1"/>
</dbReference>
<dbReference type="EMBL" id="JAYGHY010000030">
    <property type="protein sequence ID" value="MEA5442889.1"/>
    <property type="molecule type" value="Genomic_DNA"/>
</dbReference>
<dbReference type="InterPro" id="IPR052702">
    <property type="entry name" value="MscS-like_channel"/>
</dbReference>
<feature type="domain" description="Mechanosensitive ion channel MscS" evidence="5">
    <location>
        <begin position="239"/>
        <end position="302"/>
    </location>
</feature>
<dbReference type="Pfam" id="PF00924">
    <property type="entry name" value="MS_channel_2nd"/>
    <property type="match status" value="1"/>
</dbReference>
<sequence length="419" mass="46136">MSELVFALSAWVALLLRPQVIGQWLPVVLLMLGYGLLVRRRMRRRGGSRWLVGFAGLCGLLYLLVWALGAIGLPMGLARDLAWINLLWGVLILLRLLLSRTWGLGPTDRLYLQVVKPAFLVGVLLFLGDRLNSLDEVGAIGLLELFGRTYTVSDLLIVLLFPYFLVVLSGLLVNLIRGLLQTILDVSDSSLQVLALLLRYLIVGLGFLWLFNVLGLSGTPLAALVGGLSVGLGFGIKEVFSNFVSGVWLLFEGSVRPGDVLFIDGDPCMVRRMGLRAATLWRQRDNAELVIPNQVFFTNQTTTYTGTDRMRRGQVAVSAAYRHVPSEVIALLEATARSMPRVLREPAPRAYLISYGDSGINYVVRYGIADPLENLGISSELSDAVWKAFEAYGIEIPFPQRVVHPAGGGRLEEKALDET</sequence>
<evidence type="ECO:0000313" key="7">
    <source>
        <dbReference type="EMBL" id="MEA5442889.1"/>
    </source>
</evidence>
<evidence type="ECO:0000313" key="8">
    <source>
        <dbReference type="Proteomes" id="UP001302329"/>
    </source>
</evidence>
<protein>
    <submittedName>
        <fullName evidence="7">Mechanosensitive ion channel domain-containing protein</fullName>
    </submittedName>
</protein>
<dbReference type="PANTHER" id="PTHR30347:SF1">
    <property type="entry name" value="MECHANOSENSITIVE CHANNEL MSCK"/>
    <property type="match status" value="1"/>
</dbReference>
<dbReference type="InterPro" id="IPR010920">
    <property type="entry name" value="LSM_dom_sf"/>
</dbReference>
<proteinExistence type="inferred from homology"/>
<keyword evidence="4" id="KW-0472">Membrane</keyword>
<name>A0ABU5SWL5_9CYAN</name>
<dbReference type="Gene3D" id="3.30.70.100">
    <property type="match status" value="1"/>
</dbReference>
<comment type="similarity">
    <text evidence="2">Belongs to the MscS (TC 1.A.23) family.</text>
</comment>
<evidence type="ECO:0000259" key="6">
    <source>
        <dbReference type="Pfam" id="PF21082"/>
    </source>
</evidence>
<evidence type="ECO:0000259" key="5">
    <source>
        <dbReference type="Pfam" id="PF00924"/>
    </source>
</evidence>
<dbReference type="Pfam" id="PF21082">
    <property type="entry name" value="MS_channel_3rd"/>
    <property type="match status" value="1"/>
</dbReference>
<evidence type="ECO:0000256" key="4">
    <source>
        <dbReference type="SAM" id="Phobius"/>
    </source>
</evidence>
<dbReference type="SUPFAM" id="SSF82689">
    <property type="entry name" value="Mechanosensitive channel protein MscS (YggB), C-terminal domain"/>
    <property type="match status" value="1"/>
</dbReference>
<evidence type="ECO:0000256" key="3">
    <source>
        <dbReference type="ARBA" id="ARBA00022475"/>
    </source>
</evidence>
<organism evidence="7 8">
    <name type="scientific">Cyanobium gracile UHCC 0281</name>
    <dbReference type="NCBI Taxonomy" id="3110309"/>
    <lineage>
        <taxon>Bacteria</taxon>
        <taxon>Bacillati</taxon>
        <taxon>Cyanobacteriota</taxon>
        <taxon>Cyanophyceae</taxon>
        <taxon>Synechococcales</taxon>
        <taxon>Prochlorococcaceae</taxon>
        <taxon>Cyanobium</taxon>
    </lineage>
</organism>
<dbReference type="InterPro" id="IPR011014">
    <property type="entry name" value="MscS_channel_TM-2"/>
</dbReference>
<dbReference type="InterPro" id="IPR006685">
    <property type="entry name" value="MscS_channel_2nd"/>
</dbReference>
<keyword evidence="4" id="KW-1133">Transmembrane helix</keyword>
<feature type="domain" description="Mechanosensitive ion channel MscS C-terminal" evidence="6">
    <location>
        <begin position="325"/>
        <end position="396"/>
    </location>
</feature>
<accession>A0ABU5SWL5</accession>
<dbReference type="SUPFAM" id="SSF82861">
    <property type="entry name" value="Mechanosensitive channel protein MscS (YggB), transmembrane region"/>
    <property type="match status" value="1"/>
</dbReference>
<dbReference type="SUPFAM" id="SSF50182">
    <property type="entry name" value="Sm-like ribonucleoproteins"/>
    <property type="match status" value="1"/>
</dbReference>
<comment type="caution">
    <text evidence="7">The sequence shown here is derived from an EMBL/GenBank/DDBJ whole genome shotgun (WGS) entry which is preliminary data.</text>
</comment>
<evidence type="ECO:0000256" key="1">
    <source>
        <dbReference type="ARBA" id="ARBA00004651"/>
    </source>
</evidence>
<dbReference type="PANTHER" id="PTHR30347">
    <property type="entry name" value="POTASSIUM CHANNEL RELATED"/>
    <property type="match status" value="1"/>
</dbReference>
<dbReference type="Gene3D" id="1.10.287.1260">
    <property type="match status" value="1"/>
</dbReference>
<dbReference type="InterPro" id="IPR049278">
    <property type="entry name" value="MS_channel_C"/>
</dbReference>
<dbReference type="Proteomes" id="UP001302329">
    <property type="component" value="Unassembled WGS sequence"/>
</dbReference>
<feature type="transmembrane region" description="Helical" evidence="4">
    <location>
        <begin position="20"/>
        <end position="38"/>
    </location>
</feature>
<evidence type="ECO:0000256" key="2">
    <source>
        <dbReference type="ARBA" id="ARBA00008017"/>
    </source>
</evidence>
<dbReference type="InterPro" id="IPR011066">
    <property type="entry name" value="MscS_channel_C_sf"/>
</dbReference>
<keyword evidence="4" id="KW-0812">Transmembrane</keyword>
<feature type="transmembrane region" description="Helical" evidence="4">
    <location>
        <begin position="81"/>
        <end position="98"/>
    </location>
</feature>
<keyword evidence="3" id="KW-1003">Cell membrane</keyword>
<feature type="transmembrane region" description="Helical" evidence="4">
    <location>
        <begin position="191"/>
        <end position="211"/>
    </location>
</feature>
<feature type="transmembrane region" description="Helical" evidence="4">
    <location>
        <begin position="155"/>
        <end position="179"/>
    </location>
</feature>
<feature type="transmembrane region" description="Helical" evidence="4">
    <location>
        <begin position="217"/>
        <end position="236"/>
    </location>
</feature>
<reference evidence="7 8" key="1">
    <citation type="submission" date="2023-12" db="EMBL/GenBank/DDBJ databases">
        <title>Baltic Sea Cyanobacteria.</title>
        <authorList>
            <person name="Delbaje E."/>
            <person name="Fewer D.P."/>
            <person name="Shishido T.K."/>
        </authorList>
    </citation>
    <scope>NUCLEOTIDE SEQUENCE [LARGE SCALE GENOMIC DNA]</scope>
    <source>
        <strain evidence="7 8">UHCC 0281</strain>
    </source>
</reference>
<comment type="subcellular location">
    <subcellularLocation>
        <location evidence="1">Cell membrane</location>
        <topology evidence="1">Multi-pass membrane protein</topology>
    </subcellularLocation>
</comment>